<accession>A0A8H6ZD92</accession>
<reference evidence="2" key="1">
    <citation type="submission" date="2020-05" db="EMBL/GenBank/DDBJ databases">
        <title>Mycena genomes resolve the evolution of fungal bioluminescence.</title>
        <authorList>
            <person name="Tsai I.J."/>
        </authorList>
    </citation>
    <scope>NUCLEOTIDE SEQUENCE</scope>
    <source>
        <strain evidence="2">160909Yilan</strain>
    </source>
</reference>
<dbReference type="AlphaFoldDB" id="A0A8H6ZD92"/>
<organism evidence="2 3">
    <name type="scientific">Mycena sanguinolenta</name>
    <dbReference type="NCBI Taxonomy" id="230812"/>
    <lineage>
        <taxon>Eukaryota</taxon>
        <taxon>Fungi</taxon>
        <taxon>Dikarya</taxon>
        <taxon>Basidiomycota</taxon>
        <taxon>Agaricomycotina</taxon>
        <taxon>Agaricomycetes</taxon>
        <taxon>Agaricomycetidae</taxon>
        <taxon>Agaricales</taxon>
        <taxon>Marasmiineae</taxon>
        <taxon>Mycenaceae</taxon>
        <taxon>Mycena</taxon>
    </lineage>
</organism>
<dbReference type="InterPro" id="IPR032675">
    <property type="entry name" value="LRR_dom_sf"/>
</dbReference>
<protein>
    <recommendedName>
        <fullName evidence="4">F-box domain-containing protein</fullName>
    </recommendedName>
</protein>
<evidence type="ECO:0000313" key="3">
    <source>
        <dbReference type="Proteomes" id="UP000623467"/>
    </source>
</evidence>
<feature type="region of interest" description="Disordered" evidence="1">
    <location>
        <begin position="1"/>
        <end position="20"/>
    </location>
</feature>
<proteinExistence type="predicted"/>
<sequence length="226" mass="25883">MSMGSALHENRADESPLMPGSLTQNPPSYLHILATELWLACWTLCSRRQLRRLSLVCKRFRDICLPLLFQQQTIEAGGWWYHLNRYNWVEPLRKLHRAALRLDALADSPHVGSVHSWKFAVVDSLPSEHEATNARLLKVFSATLSLYHNLRSLHLEGLVIDAPFRQTFSELSRLENLALHTCNIVTRNGFVMSLRSFARVRAIFVTSLLRLASPSVAEVREFDRIP</sequence>
<evidence type="ECO:0008006" key="4">
    <source>
        <dbReference type="Google" id="ProtNLM"/>
    </source>
</evidence>
<evidence type="ECO:0000313" key="2">
    <source>
        <dbReference type="EMBL" id="KAF7374151.1"/>
    </source>
</evidence>
<dbReference type="Proteomes" id="UP000623467">
    <property type="component" value="Unassembled WGS sequence"/>
</dbReference>
<comment type="caution">
    <text evidence="2">The sequence shown here is derived from an EMBL/GenBank/DDBJ whole genome shotgun (WGS) entry which is preliminary data.</text>
</comment>
<dbReference type="EMBL" id="JACAZH010000002">
    <property type="protein sequence ID" value="KAF7374151.1"/>
    <property type="molecule type" value="Genomic_DNA"/>
</dbReference>
<dbReference type="SUPFAM" id="SSF52047">
    <property type="entry name" value="RNI-like"/>
    <property type="match status" value="1"/>
</dbReference>
<gene>
    <name evidence="2" type="ORF">MSAN_00296700</name>
</gene>
<dbReference type="OrthoDB" id="2975812at2759"/>
<dbReference type="Gene3D" id="3.80.10.10">
    <property type="entry name" value="Ribonuclease Inhibitor"/>
    <property type="match status" value="1"/>
</dbReference>
<dbReference type="CDD" id="cd09917">
    <property type="entry name" value="F-box_SF"/>
    <property type="match status" value="1"/>
</dbReference>
<name>A0A8H6ZD92_9AGAR</name>
<keyword evidence="3" id="KW-1185">Reference proteome</keyword>
<evidence type="ECO:0000256" key="1">
    <source>
        <dbReference type="SAM" id="MobiDB-lite"/>
    </source>
</evidence>